<keyword evidence="2" id="KW-1185">Reference proteome</keyword>
<dbReference type="SUPFAM" id="SSF53955">
    <property type="entry name" value="Lysozyme-like"/>
    <property type="match status" value="1"/>
</dbReference>
<evidence type="ECO:0000313" key="1">
    <source>
        <dbReference type="EMBL" id="RWR14239.1"/>
    </source>
</evidence>
<proteinExistence type="predicted"/>
<gene>
    <name evidence="1" type="ORF">D2T33_03205</name>
</gene>
<dbReference type="EMBL" id="SAUW01000003">
    <property type="protein sequence ID" value="RWR14239.1"/>
    <property type="molecule type" value="Genomic_DNA"/>
</dbReference>
<dbReference type="PANTHER" id="PTHR34408">
    <property type="entry name" value="FAMILY PROTEIN, PUTATIVE-RELATED"/>
    <property type="match status" value="1"/>
</dbReference>
<evidence type="ECO:0000313" key="2">
    <source>
        <dbReference type="Proteomes" id="UP000285710"/>
    </source>
</evidence>
<reference evidence="1 2" key="2">
    <citation type="submission" date="2019-01" db="EMBL/GenBank/DDBJ databases">
        <authorList>
            <person name="Li Y."/>
        </authorList>
    </citation>
    <scope>NUCLEOTIDE SEQUENCE [LARGE SCALE GENOMIC DNA]</scope>
    <source>
        <strain evidence="1 2">2D-5</strain>
    </source>
</reference>
<dbReference type="PANTHER" id="PTHR34408:SF1">
    <property type="entry name" value="GLYCOSYL HYDROLASE FAMILY 19 DOMAIN-CONTAINING PROTEIN HI_1415"/>
    <property type="match status" value="1"/>
</dbReference>
<protein>
    <recommendedName>
        <fullName evidence="3">Glycoside hydrolase family 19 protein</fullName>
    </recommendedName>
</protein>
<dbReference type="AlphaFoldDB" id="A0A443J1E5"/>
<accession>A0A443J1E5</accession>
<evidence type="ECO:0008006" key="3">
    <source>
        <dbReference type="Google" id="ProtNLM"/>
    </source>
</evidence>
<dbReference type="Proteomes" id="UP000285710">
    <property type="component" value="Unassembled WGS sequence"/>
</dbReference>
<reference evidence="1 2" key="1">
    <citation type="submission" date="2019-01" db="EMBL/GenBank/DDBJ databases">
        <title>Sinorhodobacter populi sp. nov. isolated from the symptomatic bark tissue of Populus euramericana canker.</title>
        <authorList>
            <person name="Xu G."/>
        </authorList>
    </citation>
    <scope>NUCLEOTIDE SEQUENCE [LARGE SCALE GENOMIC DNA]</scope>
    <source>
        <strain evidence="1 2">2D-5</strain>
    </source>
</reference>
<dbReference type="InterPro" id="IPR023346">
    <property type="entry name" value="Lysozyme-like_dom_sf"/>
</dbReference>
<name>A0A443J1E5_9RHOB</name>
<organism evidence="1 2">
    <name type="scientific">Paenirhodobacter populi</name>
    <dbReference type="NCBI Taxonomy" id="2306993"/>
    <lineage>
        <taxon>Bacteria</taxon>
        <taxon>Pseudomonadati</taxon>
        <taxon>Pseudomonadota</taxon>
        <taxon>Alphaproteobacteria</taxon>
        <taxon>Rhodobacterales</taxon>
        <taxon>Rhodobacter group</taxon>
        <taxon>Paenirhodobacter</taxon>
    </lineage>
</organism>
<dbReference type="RefSeq" id="WP_128268813.1">
    <property type="nucleotide sequence ID" value="NZ_SAUW01000003.1"/>
</dbReference>
<dbReference type="InterPro" id="IPR052354">
    <property type="entry name" value="Cell_Wall_Dynamics_Protein"/>
</dbReference>
<comment type="caution">
    <text evidence="1">The sequence shown here is derived from an EMBL/GenBank/DDBJ whole genome shotgun (WGS) entry which is preliminary data.</text>
</comment>
<sequence>MPAAVFNFARIRPLFGGRLSQSQVDGINAILTATEGLPAPHQAYLLATAFHETGAAMVPNTENLTYTTAARIQAVWPARFPGSGSAQPYIRNPEGLANLVYNGRMGNTQPGDGWRFRGRGYVQLTGRANYQKATDRLGVDLIADPDGALRQPVAARIMVLGSCEGWFVPGQTLDRHLSGKTPDYRNARRIINGLDRADDIAAYARTFESALPATAKGI</sequence>
<dbReference type="Gene3D" id="1.10.530.10">
    <property type="match status" value="1"/>
</dbReference>